<evidence type="ECO:0000313" key="1">
    <source>
        <dbReference type="EMBL" id="KAK1295950.1"/>
    </source>
</evidence>
<comment type="caution">
    <text evidence="1">The sequence shown here is derived from an EMBL/GenBank/DDBJ whole genome shotgun (WGS) entry which is preliminary data.</text>
</comment>
<reference evidence="1" key="1">
    <citation type="journal article" date="2023" name="Nat. Commun.">
        <title>Diploid and tetraploid genomes of Acorus and the evolution of monocots.</title>
        <authorList>
            <person name="Ma L."/>
            <person name="Liu K.W."/>
            <person name="Li Z."/>
            <person name="Hsiao Y.Y."/>
            <person name="Qi Y."/>
            <person name="Fu T."/>
            <person name="Tang G.D."/>
            <person name="Zhang D."/>
            <person name="Sun W.H."/>
            <person name="Liu D.K."/>
            <person name="Li Y."/>
            <person name="Chen G.Z."/>
            <person name="Liu X.D."/>
            <person name="Liao X.Y."/>
            <person name="Jiang Y.T."/>
            <person name="Yu X."/>
            <person name="Hao Y."/>
            <person name="Huang J."/>
            <person name="Zhao X.W."/>
            <person name="Ke S."/>
            <person name="Chen Y.Y."/>
            <person name="Wu W.L."/>
            <person name="Hsu J.L."/>
            <person name="Lin Y.F."/>
            <person name="Huang M.D."/>
            <person name="Li C.Y."/>
            <person name="Huang L."/>
            <person name="Wang Z.W."/>
            <person name="Zhao X."/>
            <person name="Zhong W.Y."/>
            <person name="Peng D.H."/>
            <person name="Ahmad S."/>
            <person name="Lan S."/>
            <person name="Zhang J.S."/>
            <person name="Tsai W.C."/>
            <person name="Van de Peer Y."/>
            <person name="Liu Z.J."/>
        </authorList>
    </citation>
    <scope>NUCLEOTIDE SEQUENCE</scope>
    <source>
        <strain evidence="1">CP</strain>
    </source>
</reference>
<dbReference type="InterPro" id="IPR025886">
    <property type="entry name" value="PP2-like"/>
</dbReference>
<dbReference type="PANTHER" id="PTHR48478:SF1">
    <property type="entry name" value="LECTIN-LIKE"/>
    <property type="match status" value="1"/>
</dbReference>
<evidence type="ECO:0000313" key="2">
    <source>
        <dbReference type="Proteomes" id="UP001180020"/>
    </source>
</evidence>
<name>A0AAV9D405_ACOCL</name>
<protein>
    <submittedName>
        <fullName evidence="1">Protein PHLOEM PROTEIN 2-LIKE A2</fullName>
    </submittedName>
</protein>
<proteinExistence type="predicted"/>
<dbReference type="InterPro" id="IPR052147">
    <property type="entry name" value="PP2-like/Lectin"/>
</dbReference>
<sequence length="214" mass="24513">MSRAAGLKLEHLTIAKIWRSASQLARRKDRSVLAKVRWCLIRTGLWFIWVTRNAVIFQGQRYYFDNLWDVFVGLASDWGRFLGGLRVCEEDVELACMKDVCYLELHRGFDASLLSPNVNYEVVFIMTMRDFSHGWHNILTLRLERPDNTEHEQRLNLDPEDFKGKWGELVVGEFNSGDSTGRVTFGLFDIKSGQWKGGLVVKGVMVRPVKAGSG</sequence>
<reference evidence="1" key="2">
    <citation type="submission" date="2023-06" db="EMBL/GenBank/DDBJ databases">
        <authorList>
            <person name="Ma L."/>
            <person name="Liu K.-W."/>
            <person name="Li Z."/>
            <person name="Hsiao Y.-Y."/>
            <person name="Qi Y."/>
            <person name="Fu T."/>
            <person name="Tang G."/>
            <person name="Zhang D."/>
            <person name="Sun W.-H."/>
            <person name="Liu D.-K."/>
            <person name="Li Y."/>
            <person name="Chen G.-Z."/>
            <person name="Liu X.-D."/>
            <person name="Liao X.-Y."/>
            <person name="Jiang Y.-T."/>
            <person name="Yu X."/>
            <person name="Hao Y."/>
            <person name="Huang J."/>
            <person name="Zhao X.-W."/>
            <person name="Ke S."/>
            <person name="Chen Y.-Y."/>
            <person name="Wu W.-L."/>
            <person name="Hsu J.-L."/>
            <person name="Lin Y.-F."/>
            <person name="Huang M.-D."/>
            <person name="Li C.-Y."/>
            <person name="Huang L."/>
            <person name="Wang Z.-W."/>
            <person name="Zhao X."/>
            <person name="Zhong W.-Y."/>
            <person name="Peng D.-H."/>
            <person name="Ahmad S."/>
            <person name="Lan S."/>
            <person name="Zhang J.-S."/>
            <person name="Tsai W.-C."/>
            <person name="Van De Peer Y."/>
            <person name="Liu Z.-J."/>
        </authorList>
    </citation>
    <scope>NUCLEOTIDE SEQUENCE</scope>
    <source>
        <strain evidence="1">CP</strain>
        <tissue evidence="1">Leaves</tissue>
    </source>
</reference>
<gene>
    <name evidence="1" type="primary">PP2A2</name>
    <name evidence="1" type="ORF">QJS10_CPB15g01360</name>
</gene>
<dbReference type="EMBL" id="JAUJYO010000015">
    <property type="protein sequence ID" value="KAK1295950.1"/>
    <property type="molecule type" value="Genomic_DNA"/>
</dbReference>
<organism evidence="1 2">
    <name type="scientific">Acorus calamus</name>
    <name type="common">Sweet flag</name>
    <dbReference type="NCBI Taxonomy" id="4465"/>
    <lineage>
        <taxon>Eukaryota</taxon>
        <taxon>Viridiplantae</taxon>
        <taxon>Streptophyta</taxon>
        <taxon>Embryophyta</taxon>
        <taxon>Tracheophyta</taxon>
        <taxon>Spermatophyta</taxon>
        <taxon>Magnoliopsida</taxon>
        <taxon>Liliopsida</taxon>
        <taxon>Acoraceae</taxon>
        <taxon>Acorus</taxon>
    </lineage>
</organism>
<dbReference type="Pfam" id="PF14299">
    <property type="entry name" value="PP2"/>
    <property type="match status" value="1"/>
</dbReference>
<dbReference type="Proteomes" id="UP001180020">
    <property type="component" value="Unassembled WGS sequence"/>
</dbReference>
<dbReference type="PANTHER" id="PTHR48478">
    <property type="entry name" value="LECTIN-LIKE"/>
    <property type="match status" value="1"/>
</dbReference>
<accession>A0AAV9D405</accession>
<dbReference type="GO" id="GO:0030246">
    <property type="term" value="F:carbohydrate binding"/>
    <property type="evidence" value="ECO:0007669"/>
    <property type="project" value="InterPro"/>
</dbReference>
<dbReference type="AlphaFoldDB" id="A0AAV9D405"/>
<keyword evidence="2" id="KW-1185">Reference proteome</keyword>